<proteinExistence type="predicted"/>
<feature type="transmembrane region" description="Helical" evidence="1">
    <location>
        <begin position="345"/>
        <end position="366"/>
    </location>
</feature>
<feature type="transmembrane region" description="Helical" evidence="1">
    <location>
        <begin position="378"/>
        <end position="402"/>
    </location>
</feature>
<keyword evidence="3" id="KW-1185">Reference proteome</keyword>
<protein>
    <submittedName>
        <fullName evidence="2">Patatin-like phospholipase family protein</fullName>
    </submittedName>
</protein>
<dbReference type="RefSeq" id="WP_370564706.1">
    <property type="nucleotide sequence ID" value="NZ_JBFWIB010000009.1"/>
</dbReference>
<feature type="transmembrane region" description="Helical" evidence="1">
    <location>
        <begin position="293"/>
        <end position="314"/>
    </location>
</feature>
<keyword evidence="1" id="KW-0472">Membrane</keyword>
<gene>
    <name evidence="2" type="ORF">AB6713_11665</name>
</gene>
<dbReference type="EMBL" id="JBFWIC010000014">
    <property type="protein sequence ID" value="MEZ0475269.1"/>
    <property type="molecule type" value="Genomic_DNA"/>
</dbReference>
<feature type="transmembrane region" description="Helical" evidence="1">
    <location>
        <begin position="455"/>
        <end position="479"/>
    </location>
</feature>
<dbReference type="PANTHER" id="PTHR10728">
    <property type="entry name" value="CYTOSOLIC PHOSPHOLIPASE A2"/>
    <property type="match status" value="1"/>
</dbReference>
<keyword evidence="1" id="KW-1133">Transmembrane helix</keyword>
<dbReference type="SUPFAM" id="SSF52151">
    <property type="entry name" value="FabD/lysophospholipase-like"/>
    <property type="match status" value="1"/>
</dbReference>
<dbReference type="PANTHER" id="PTHR10728:SF40">
    <property type="entry name" value="PATATIN FAMILY PROTEIN"/>
    <property type="match status" value="1"/>
</dbReference>
<feature type="transmembrane region" description="Helical" evidence="1">
    <location>
        <begin position="500"/>
        <end position="521"/>
    </location>
</feature>
<evidence type="ECO:0000313" key="2">
    <source>
        <dbReference type="EMBL" id="MEZ0475269.1"/>
    </source>
</evidence>
<comment type="caution">
    <text evidence="2">The sequence shown here is derived from an EMBL/GenBank/DDBJ whole genome shotgun (WGS) entry which is preliminary data.</text>
</comment>
<organism evidence="2 3">
    <name type="scientific">Luteimonas salinilitoris</name>
    <dbReference type="NCBI Taxonomy" id="3237697"/>
    <lineage>
        <taxon>Bacteria</taxon>
        <taxon>Pseudomonadati</taxon>
        <taxon>Pseudomonadota</taxon>
        <taxon>Gammaproteobacteria</taxon>
        <taxon>Lysobacterales</taxon>
        <taxon>Lysobacteraceae</taxon>
        <taxon>Luteimonas</taxon>
    </lineage>
</organism>
<sequence>MRLRNALPSLQARVRRRARATPVDLDAVKAAERRAILGDRAAADEDVELWGLALSGGGIRSATFGLGVLQALARNGLLKCFHYQSSVSGGGYIGAFLQALIRRRGFEQAFAVLRSRLSEPGDLPGVSADEALRVTARVQRPILHLREYSNYLSPRKSPFSGDTLGMIGTYVRNVLLIQVQLCALILAMCLLPLLLYGMASDVAHQHPVRLLSLAGMLGMLAVALLAYVTTDVDRRARLPEEEAGPPPTRIALAALATIGALGLASMLGALGLAEYDGLPSVFERAIDAIHAPLGAVARLGVVTAVLYLAMWMLWLGFDRWHSRLAADREASDAQPSPLQRHAPRFVLGTLGAAAFAGGAVAALQQLVAGSLAVGGTLWHVAILGPSLVTIAVVLTGIVHLGLAGPALSDLQREIWARVGGRTAGLVLLAITLSLGLTIYGPWLMSSVLRVGGEGIAGLGWAGALAWLSTTGIGLLFAHGRRGGGEPRSRRSRLLDRVARIAPWVFILGLFVALSLVGQWLLRRLAGMPTPVPGGLGDYLRWLQDGLGAHDGLLLLLIAAALAVWLLFGWAVDVNEFSLNAFYRNRLVRCYLGASNEARNPEPTTNFDVQDDLVLADLIEVERLRSGRPLFPLIGTAMNLVAAKQLDWQDRRAASFCLSPGYCGHLPPASRPGAKPIGDVDPGTGGGGGASLASSLTLGSAIAISGAAVNPNMGYHSSPAVTFLLTLFDARLGWWLRNPSHPRPARARSTPFFGRWLLAELFGRTHDGGKFVHLSDGGHFENLALYELVRRRCRFILCVDAGGDPARAFADLGNAVHKCRVDFGAHIRIDVRALQPQADGLAERSCAVGRIDYADGSRGTLLYLKPTLTGAEPADIRHYAHAHPSFPHEPTSDQYFDEAQFESYRRLGEDIAHRALEPVLERIGAEVGAPGHAELGLHDSGRKQRLLIALRERWVAPLPDIAGCFALHGKALSRLFAKLRNTPELAVLDAQFYPAWTDLVAGVPGAGDAARALGRRTRLPAPQDFRACFYFCQELIRLMESVYHDLDFEHAWDHPDNRGWVNAFRHWSWSPIFRIAWTVGLPTFGVRFATFCQQRLELPRLGNDDEYQRVLRVDDVSPAPGTDWRKTCERLLGEGRINHVEHGALTSRTLLADPQSQPTRLYLLRLRWSAVLARTGNRMPDTTLAVAAFSGGTLRLLRVQDHLRRMGLATEFMRLLVSRHGVDAIDVRAGYYGPIGVCRSGEAARTNAWLTALLRQTAKRHRDRSGARARHAP</sequence>
<accession>A0ABV4HR92</accession>
<dbReference type="Proteomes" id="UP001566331">
    <property type="component" value="Unassembled WGS sequence"/>
</dbReference>
<feature type="transmembrane region" description="Helical" evidence="1">
    <location>
        <begin position="250"/>
        <end position="273"/>
    </location>
</feature>
<keyword evidence="1" id="KW-0812">Transmembrane</keyword>
<dbReference type="Gene3D" id="3.40.1090.10">
    <property type="entry name" value="Cytosolic phospholipase A2 catalytic domain"/>
    <property type="match status" value="1"/>
</dbReference>
<reference evidence="2 3" key="1">
    <citation type="submission" date="2024-07" db="EMBL/GenBank/DDBJ databases">
        <title>Luteimonas salilacus sp. nov., isolated from the shore soil of Salt Lake in Tibet of China.</title>
        <authorList>
            <person name="Zhang X."/>
            <person name="Li A."/>
        </authorList>
    </citation>
    <scope>NUCLEOTIDE SEQUENCE [LARGE SCALE GENOMIC DNA]</scope>
    <source>
        <strain evidence="2 3">B3-2-R+30</strain>
    </source>
</reference>
<feature type="transmembrane region" description="Helical" evidence="1">
    <location>
        <begin position="174"/>
        <end position="198"/>
    </location>
</feature>
<evidence type="ECO:0000313" key="3">
    <source>
        <dbReference type="Proteomes" id="UP001566331"/>
    </source>
</evidence>
<name>A0ABV4HR92_9GAMM</name>
<evidence type="ECO:0000256" key="1">
    <source>
        <dbReference type="SAM" id="Phobius"/>
    </source>
</evidence>
<feature type="transmembrane region" description="Helical" evidence="1">
    <location>
        <begin position="210"/>
        <end position="229"/>
    </location>
</feature>
<dbReference type="InterPro" id="IPR016035">
    <property type="entry name" value="Acyl_Trfase/lysoPLipase"/>
</dbReference>
<feature type="transmembrane region" description="Helical" evidence="1">
    <location>
        <begin position="423"/>
        <end position="443"/>
    </location>
</feature>